<dbReference type="PANTHER" id="PTHR11741:SF0">
    <property type="entry name" value="ELONGATION FACTOR TS, MITOCHONDRIAL"/>
    <property type="match status" value="1"/>
</dbReference>
<keyword evidence="4 6" id="KW-0648">Protein biosynthesis</keyword>
<dbReference type="InterPro" id="IPR009060">
    <property type="entry name" value="UBA-like_sf"/>
</dbReference>
<evidence type="ECO:0000256" key="6">
    <source>
        <dbReference type="HAMAP-Rule" id="MF_00050"/>
    </source>
</evidence>
<keyword evidence="9" id="KW-1185">Reference proteome</keyword>
<evidence type="ECO:0000256" key="5">
    <source>
        <dbReference type="ARBA" id="ARBA00025453"/>
    </source>
</evidence>
<keyword evidence="6" id="KW-0963">Cytoplasm</keyword>
<proteinExistence type="inferred from homology"/>
<dbReference type="Gene3D" id="3.30.479.20">
    <property type="entry name" value="Elongation factor Ts, dimerisation domain"/>
    <property type="match status" value="1"/>
</dbReference>
<dbReference type="PROSITE" id="PS01126">
    <property type="entry name" value="EF_TS_1"/>
    <property type="match status" value="1"/>
</dbReference>
<dbReference type="Pfam" id="PF00889">
    <property type="entry name" value="EF_TS"/>
    <property type="match status" value="1"/>
</dbReference>
<dbReference type="EMBL" id="CP042430">
    <property type="protein sequence ID" value="QEC49117.1"/>
    <property type="molecule type" value="Genomic_DNA"/>
</dbReference>
<dbReference type="Gene3D" id="1.10.286.20">
    <property type="match status" value="1"/>
</dbReference>
<dbReference type="RefSeq" id="WP_146921410.1">
    <property type="nucleotide sequence ID" value="NZ_CP042430.1"/>
</dbReference>
<dbReference type="InterPro" id="IPR001816">
    <property type="entry name" value="Transl_elong_EFTs/EF1B"/>
</dbReference>
<dbReference type="GO" id="GO:0005737">
    <property type="term" value="C:cytoplasm"/>
    <property type="evidence" value="ECO:0007669"/>
    <property type="project" value="UniProtKB-SubCell"/>
</dbReference>
<dbReference type="HAMAP" id="MF_00050">
    <property type="entry name" value="EF_Ts"/>
    <property type="match status" value="1"/>
</dbReference>
<accession>A0A5B8U837</accession>
<comment type="function">
    <text evidence="5 6">Associates with the EF-Tu.GDP complex and induces the exchange of GDP to GTP. It remains bound to the aminoacyl-tRNA.EF-Tu.GTP complex up to the GTP hydrolysis stage on the ribosome.</text>
</comment>
<dbReference type="GO" id="GO:0003746">
    <property type="term" value="F:translation elongation factor activity"/>
    <property type="evidence" value="ECO:0007669"/>
    <property type="project" value="UniProtKB-UniRule"/>
</dbReference>
<comment type="subcellular location">
    <subcellularLocation>
        <location evidence="6">Cytoplasm</location>
    </subcellularLocation>
</comment>
<evidence type="ECO:0000259" key="7">
    <source>
        <dbReference type="Pfam" id="PF00889"/>
    </source>
</evidence>
<gene>
    <name evidence="6 8" type="primary">tsf</name>
    <name evidence="8" type="ORF">FSW04_17065</name>
</gene>
<dbReference type="SUPFAM" id="SSF46934">
    <property type="entry name" value="UBA-like"/>
    <property type="match status" value="1"/>
</dbReference>
<dbReference type="InterPro" id="IPR014039">
    <property type="entry name" value="Transl_elong_EFTs/EF1B_dimer"/>
</dbReference>
<reference evidence="8 9" key="1">
    <citation type="journal article" date="2018" name="J. Microbiol.">
        <title>Baekduia soli gen. nov., sp. nov., a novel bacterium isolated from the soil of Baekdu Mountain and proposal of a novel family name, Baekduiaceae fam. nov.</title>
        <authorList>
            <person name="An D.S."/>
            <person name="Siddiqi M.Z."/>
            <person name="Kim K.H."/>
            <person name="Yu H.S."/>
            <person name="Im W.T."/>
        </authorList>
    </citation>
    <scope>NUCLEOTIDE SEQUENCE [LARGE SCALE GENOMIC DNA]</scope>
    <source>
        <strain evidence="8 9">BR7-21</strain>
    </source>
</reference>
<dbReference type="KEGG" id="bsol:FSW04_17065"/>
<dbReference type="SUPFAM" id="SSF54713">
    <property type="entry name" value="Elongation factor Ts (EF-Ts), dimerisation domain"/>
    <property type="match status" value="1"/>
</dbReference>
<dbReference type="Gene3D" id="1.10.8.10">
    <property type="entry name" value="DNA helicase RuvA subunit, C-terminal domain"/>
    <property type="match status" value="1"/>
</dbReference>
<sequence length="201" mass="22244">MSYQPSAADVKALRQQTGAGMMDCKSALVEAEGDADKAQEILRVKMGNKVGKLAGRETSEGTVQAYVHATGKVGVLVQVECNTDFVAKNDDFVAFAKDLALHIAASPQTKYVTEDEIPQEDRDREARVFEEMAADKPENIRPRIVEGQLKKWYGEVVLLHQEHVNADKHDGKTIEQLRSDLSSKTGENVVIKRFVRFAVGE</sequence>
<protein>
    <recommendedName>
        <fullName evidence="2 6">Elongation factor Ts</fullName>
        <shortName evidence="6">EF-Ts</shortName>
    </recommendedName>
</protein>
<name>A0A5B8U837_9ACTN</name>
<dbReference type="InterPro" id="IPR036402">
    <property type="entry name" value="EF-Ts_dimer_sf"/>
</dbReference>
<dbReference type="CDD" id="cd14275">
    <property type="entry name" value="UBA_EF-Ts"/>
    <property type="match status" value="1"/>
</dbReference>
<dbReference type="AlphaFoldDB" id="A0A5B8U837"/>
<evidence type="ECO:0000313" key="9">
    <source>
        <dbReference type="Proteomes" id="UP000321805"/>
    </source>
</evidence>
<evidence type="ECO:0000313" key="8">
    <source>
        <dbReference type="EMBL" id="QEC49117.1"/>
    </source>
</evidence>
<evidence type="ECO:0000256" key="1">
    <source>
        <dbReference type="ARBA" id="ARBA00005532"/>
    </source>
</evidence>
<organism evidence="8 9">
    <name type="scientific">Baekduia soli</name>
    <dbReference type="NCBI Taxonomy" id="496014"/>
    <lineage>
        <taxon>Bacteria</taxon>
        <taxon>Bacillati</taxon>
        <taxon>Actinomycetota</taxon>
        <taxon>Thermoleophilia</taxon>
        <taxon>Solirubrobacterales</taxon>
        <taxon>Baekduiaceae</taxon>
        <taxon>Baekduia</taxon>
    </lineage>
</organism>
<comment type="similarity">
    <text evidence="1 6">Belongs to the EF-Ts family.</text>
</comment>
<dbReference type="PANTHER" id="PTHR11741">
    <property type="entry name" value="ELONGATION FACTOR TS"/>
    <property type="match status" value="1"/>
</dbReference>
<dbReference type="OrthoDB" id="9808348at2"/>
<keyword evidence="3 6" id="KW-0251">Elongation factor</keyword>
<evidence type="ECO:0000256" key="4">
    <source>
        <dbReference type="ARBA" id="ARBA00022917"/>
    </source>
</evidence>
<evidence type="ECO:0000256" key="3">
    <source>
        <dbReference type="ARBA" id="ARBA00022768"/>
    </source>
</evidence>
<feature type="domain" description="Translation elongation factor EFTs/EF1B dimerisation" evidence="7">
    <location>
        <begin position="50"/>
        <end position="201"/>
    </location>
</feature>
<dbReference type="InterPro" id="IPR018101">
    <property type="entry name" value="Transl_elong_Ts_CS"/>
</dbReference>
<dbReference type="Proteomes" id="UP000321805">
    <property type="component" value="Chromosome"/>
</dbReference>
<evidence type="ECO:0000256" key="2">
    <source>
        <dbReference type="ARBA" id="ARBA00016956"/>
    </source>
</evidence>
<feature type="region of interest" description="Involved in Mg(2+) ion dislocation from EF-Tu" evidence="6">
    <location>
        <begin position="83"/>
        <end position="86"/>
    </location>
</feature>
<dbReference type="FunFam" id="1.10.8.10:FF:000001">
    <property type="entry name" value="Elongation factor Ts"/>
    <property type="match status" value="1"/>
</dbReference>